<comment type="caution">
    <text evidence="14">The sequence shown here is derived from an EMBL/GenBank/DDBJ whole genome shotgun (WGS) entry which is preliminary data.</text>
</comment>
<comment type="similarity">
    <text evidence="2 12">Belongs to the amiloride-sensitive sodium channel (TC 1.A.6) family.</text>
</comment>
<dbReference type="GO" id="GO:0005886">
    <property type="term" value="C:plasma membrane"/>
    <property type="evidence" value="ECO:0007669"/>
    <property type="project" value="TreeGrafter"/>
</dbReference>
<evidence type="ECO:0000256" key="4">
    <source>
        <dbReference type="ARBA" id="ARBA00022461"/>
    </source>
</evidence>
<reference evidence="14" key="1">
    <citation type="submission" date="2020-08" db="EMBL/GenBank/DDBJ databases">
        <title>Multicomponent nature underlies the extraordinary mechanical properties of spider dragline silk.</title>
        <authorList>
            <person name="Kono N."/>
            <person name="Nakamura H."/>
            <person name="Mori M."/>
            <person name="Yoshida Y."/>
            <person name="Ohtoshi R."/>
            <person name="Malay A.D."/>
            <person name="Moran D.A.P."/>
            <person name="Tomita M."/>
            <person name="Numata K."/>
            <person name="Arakawa K."/>
        </authorList>
    </citation>
    <scope>NUCLEOTIDE SEQUENCE</scope>
</reference>
<dbReference type="Pfam" id="PF00858">
    <property type="entry name" value="ASC"/>
    <property type="match status" value="1"/>
</dbReference>
<evidence type="ECO:0000256" key="10">
    <source>
        <dbReference type="ARBA" id="ARBA00023201"/>
    </source>
</evidence>
<evidence type="ECO:0000256" key="5">
    <source>
        <dbReference type="ARBA" id="ARBA00022692"/>
    </source>
</evidence>
<evidence type="ECO:0000256" key="7">
    <source>
        <dbReference type="ARBA" id="ARBA00023053"/>
    </source>
</evidence>
<keyword evidence="5 12" id="KW-0812">Transmembrane</keyword>
<keyword evidence="7" id="KW-0915">Sodium</keyword>
<feature type="signal peptide" evidence="13">
    <location>
        <begin position="1"/>
        <end position="19"/>
    </location>
</feature>
<evidence type="ECO:0000256" key="2">
    <source>
        <dbReference type="ARBA" id="ARBA00007193"/>
    </source>
</evidence>
<keyword evidence="6" id="KW-1133">Transmembrane helix</keyword>
<sequence>MRLTWKLFKIIIFMACVACFSWQSANFFELYFSFPTATSIELTYPEVLKKPAVTLCNNNPVKREKFCAEYSHLCQKPNNLTEFCKRHPYFCIDDVSDLVIPKLGYYVNNSAHEVRNAIMEIYIHSSIKSMVRGSLSWTVPFDDRTVRIDYMNEFYITIREQETLYPWTIPHILLSVHSPFEPVNPFEEGEFLQLGYRYILNIRMEEVHLLESPYQTNCKDYNNVWKENNKTGPRSQEVLFVPTLDSYLEANSTIHYISLVNIRILYRCVKKGARLIIISYARIVKKD</sequence>
<dbReference type="OrthoDB" id="6423739at2759"/>
<keyword evidence="3 12" id="KW-0813">Transport</keyword>
<name>A0A8X6TES3_NEPPI</name>
<dbReference type="GO" id="GO:0015280">
    <property type="term" value="F:ligand-gated sodium channel activity"/>
    <property type="evidence" value="ECO:0007669"/>
    <property type="project" value="TreeGrafter"/>
</dbReference>
<dbReference type="PANTHER" id="PTHR11690">
    <property type="entry name" value="AMILORIDE-SENSITIVE SODIUM CHANNEL-RELATED"/>
    <property type="match status" value="1"/>
</dbReference>
<evidence type="ECO:0000256" key="11">
    <source>
        <dbReference type="ARBA" id="ARBA00023303"/>
    </source>
</evidence>
<evidence type="ECO:0000256" key="13">
    <source>
        <dbReference type="SAM" id="SignalP"/>
    </source>
</evidence>
<evidence type="ECO:0000256" key="8">
    <source>
        <dbReference type="ARBA" id="ARBA00023065"/>
    </source>
</evidence>
<keyword evidence="10 12" id="KW-0739">Sodium transport</keyword>
<keyword evidence="13" id="KW-0732">Signal</keyword>
<evidence type="ECO:0000256" key="3">
    <source>
        <dbReference type="ARBA" id="ARBA00022448"/>
    </source>
</evidence>
<gene>
    <name evidence="14" type="primary">AVEN_235582_1</name>
    <name evidence="14" type="ORF">NPIL_54141</name>
</gene>
<evidence type="ECO:0000256" key="9">
    <source>
        <dbReference type="ARBA" id="ARBA00023136"/>
    </source>
</evidence>
<dbReference type="PANTHER" id="PTHR11690:SF248">
    <property type="entry name" value="PICKPOCKET 17, ISOFORM A"/>
    <property type="match status" value="1"/>
</dbReference>
<dbReference type="InterPro" id="IPR001873">
    <property type="entry name" value="ENaC"/>
</dbReference>
<dbReference type="AlphaFoldDB" id="A0A8X6TES3"/>
<dbReference type="EMBL" id="BMAW01057061">
    <property type="protein sequence ID" value="GFT08893.1"/>
    <property type="molecule type" value="Genomic_DNA"/>
</dbReference>
<protein>
    <submittedName>
        <fullName evidence="14">Uncharacterized protein</fullName>
    </submittedName>
</protein>
<evidence type="ECO:0000256" key="1">
    <source>
        <dbReference type="ARBA" id="ARBA00004141"/>
    </source>
</evidence>
<keyword evidence="9" id="KW-0472">Membrane</keyword>
<keyword evidence="8 12" id="KW-0406">Ion transport</keyword>
<evidence type="ECO:0000256" key="12">
    <source>
        <dbReference type="RuleBase" id="RU000679"/>
    </source>
</evidence>
<accession>A0A8X6TES3</accession>
<feature type="chain" id="PRO_5036473354" evidence="13">
    <location>
        <begin position="20"/>
        <end position="287"/>
    </location>
</feature>
<evidence type="ECO:0000256" key="6">
    <source>
        <dbReference type="ARBA" id="ARBA00022989"/>
    </source>
</evidence>
<keyword evidence="11 12" id="KW-0407">Ion channel</keyword>
<dbReference type="Proteomes" id="UP000887013">
    <property type="component" value="Unassembled WGS sequence"/>
</dbReference>
<evidence type="ECO:0000313" key="15">
    <source>
        <dbReference type="Proteomes" id="UP000887013"/>
    </source>
</evidence>
<keyword evidence="15" id="KW-1185">Reference proteome</keyword>
<proteinExistence type="inferred from homology"/>
<keyword evidence="4 12" id="KW-0894">Sodium channel</keyword>
<organism evidence="14 15">
    <name type="scientific">Nephila pilipes</name>
    <name type="common">Giant wood spider</name>
    <name type="synonym">Nephila maculata</name>
    <dbReference type="NCBI Taxonomy" id="299642"/>
    <lineage>
        <taxon>Eukaryota</taxon>
        <taxon>Metazoa</taxon>
        <taxon>Ecdysozoa</taxon>
        <taxon>Arthropoda</taxon>
        <taxon>Chelicerata</taxon>
        <taxon>Arachnida</taxon>
        <taxon>Araneae</taxon>
        <taxon>Araneomorphae</taxon>
        <taxon>Entelegynae</taxon>
        <taxon>Araneoidea</taxon>
        <taxon>Nephilidae</taxon>
        <taxon>Nephila</taxon>
    </lineage>
</organism>
<comment type="subcellular location">
    <subcellularLocation>
        <location evidence="1">Membrane</location>
        <topology evidence="1">Multi-pass membrane protein</topology>
    </subcellularLocation>
</comment>
<evidence type="ECO:0000313" key="14">
    <source>
        <dbReference type="EMBL" id="GFT08893.1"/>
    </source>
</evidence>